<evidence type="ECO:0000313" key="1">
    <source>
        <dbReference type="EMBL" id="MFC2248511.1"/>
    </source>
</evidence>
<comment type="caution">
    <text evidence="1">The sequence shown here is derived from an EMBL/GenBank/DDBJ whole genome shotgun (WGS) entry which is preliminary data.</text>
</comment>
<reference evidence="1 2" key="1">
    <citation type="submission" date="2024-09" db="EMBL/GenBank/DDBJ databases">
        <title>Description of Labrys sedimenti sp. nov., isolated from a diclofenac-degrading enrichment culture, and genome-based reclassification of Labrys portucalensis as a later heterotypic synonym of Labrys neptuniae.</title>
        <authorList>
            <person name="Tancsics A."/>
            <person name="Csepanyi A."/>
        </authorList>
    </citation>
    <scope>NUCLEOTIDE SEQUENCE [LARGE SCALE GENOMIC DNA]</scope>
    <source>
        <strain evidence="1 2">LMG 23412</strain>
    </source>
</reference>
<name>A0ABV6Z8L5_9HYPH</name>
<dbReference type="EMBL" id="JBHGPK010000001">
    <property type="protein sequence ID" value="MFC2248511.1"/>
    <property type="molecule type" value="Genomic_DNA"/>
</dbReference>
<dbReference type="RefSeq" id="WP_394308361.1">
    <property type="nucleotide sequence ID" value="NZ_JBHGPK010000001.1"/>
</dbReference>
<dbReference type="Proteomes" id="UP001595190">
    <property type="component" value="Unassembled WGS sequence"/>
</dbReference>
<accession>A0ABV6Z8L5</accession>
<organism evidence="1 2">
    <name type="scientific">Labrys neptuniae</name>
    <dbReference type="NCBI Taxonomy" id="376174"/>
    <lineage>
        <taxon>Bacteria</taxon>
        <taxon>Pseudomonadati</taxon>
        <taxon>Pseudomonadota</taxon>
        <taxon>Alphaproteobacteria</taxon>
        <taxon>Hyphomicrobiales</taxon>
        <taxon>Xanthobacteraceae</taxon>
        <taxon>Labrys</taxon>
    </lineage>
</organism>
<proteinExistence type="predicted"/>
<protein>
    <submittedName>
        <fullName evidence="1">Uncharacterized protein</fullName>
    </submittedName>
</protein>
<gene>
    <name evidence="1" type="ORF">ACETRX_02685</name>
</gene>
<evidence type="ECO:0000313" key="2">
    <source>
        <dbReference type="Proteomes" id="UP001595190"/>
    </source>
</evidence>
<sequence>MPDITNTARALVEILEAADRENGEPMASTLPLAPGLEPDWKLPVPIRLLRELQVALRNGGQGPRWRHLKRQSTYVEIGNAIVQAARPLIEGDRVKVYRGEADGRIWVRHFLEFTDGRFERLPADASQPEAAP</sequence>